<gene>
    <name evidence="1" type="ORF">GOODEAATRI_003742</name>
</gene>
<name>A0ABV0NUZ0_9TELE</name>
<dbReference type="Proteomes" id="UP001476798">
    <property type="component" value="Unassembled WGS sequence"/>
</dbReference>
<proteinExistence type="predicted"/>
<evidence type="ECO:0000313" key="1">
    <source>
        <dbReference type="EMBL" id="MEQ2174042.1"/>
    </source>
</evidence>
<accession>A0ABV0NUZ0</accession>
<protein>
    <submittedName>
        <fullName evidence="1">Uncharacterized protein</fullName>
    </submittedName>
</protein>
<organism evidence="1 2">
    <name type="scientific">Goodea atripinnis</name>
    <dbReference type="NCBI Taxonomy" id="208336"/>
    <lineage>
        <taxon>Eukaryota</taxon>
        <taxon>Metazoa</taxon>
        <taxon>Chordata</taxon>
        <taxon>Craniata</taxon>
        <taxon>Vertebrata</taxon>
        <taxon>Euteleostomi</taxon>
        <taxon>Actinopterygii</taxon>
        <taxon>Neopterygii</taxon>
        <taxon>Teleostei</taxon>
        <taxon>Neoteleostei</taxon>
        <taxon>Acanthomorphata</taxon>
        <taxon>Ovalentaria</taxon>
        <taxon>Atherinomorphae</taxon>
        <taxon>Cyprinodontiformes</taxon>
        <taxon>Goodeidae</taxon>
        <taxon>Goodea</taxon>
    </lineage>
</organism>
<reference evidence="1 2" key="1">
    <citation type="submission" date="2021-06" db="EMBL/GenBank/DDBJ databases">
        <authorList>
            <person name="Palmer J.M."/>
        </authorList>
    </citation>
    <scope>NUCLEOTIDE SEQUENCE [LARGE SCALE GENOMIC DNA]</scope>
    <source>
        <strain evidence="1 2">GA_2019</strain>
        <tissue evidence="1">Muscle</tissue>
    </source>
</reference>
<dbReference type="EMBL" id="JAHRIO010050124">
    <property type="protein sequence ID" value="MEQ2174042.1"/>
    <property type="molecule type" value="Genomic_DNA"/>
</dbReference>
<comment type="caution">
    <text evidence="1">The sequence shown here is derived from an EMBL/GenBank/DDBJ whole genome shotgun (WGS) entry which is preliminary data.</text>
</comment>
<keyword evidence="2" id="KW-1185">Reference proteome</keyword>
<evidence type="ECO:0000313" key="2">
    <source>
        <dbReference type="Proteomes" id="UP001476798"/>
    </source>
</evidence>
<sequence length="113" mass="12708">MKHHINPCGIMALITNLLCATREQFKTRWMKFTKSLCPPAPVTDLHVTAKTAAVFDIPKKSTIKFRNIIHQSLIIPFTANFGQVKLYTTTKADSQDKENPTQVVGSFSVFTKI</sequence>